<feature type="domain" description="Fibronectin type III-like" evidence="5">
    <location>
        <begin position="580"/>
        <end position="650"/>
    </location>
</feature>
<protein>
    <submittedName>
        <fullName evidence="6">Glycosyl hydrolase family 3 N-terminal domain protein</fullName>
    </submittedName>
</protein>
<evidence type="ECO:0000259" key="5">
    <source>
        <dbReference type="SMART" id="SM01217"/>
    </source>
</evidence>
<dbReference type="Proteomes" id="UP000004920">
    <property type="component" value="Unassembled WGS sequence"/>
</dbReference>
<dbReference type="SUPFAM" id="SSF52279">
    <property type="entry name" value="Beta-D-glucan exohydrolase, C-terminal domain"/>
    <property type="match status" value="1"/>
</dbReference>
<dbReference type="InterPro" id="IPR013783">
    <property type="entry name" value="Ig-like_fold"/>
</dbReference>
<dbReference type="Pfam" id="PF00933">
    <property type="entry name" value="Glyco_hydro_3"/>
    <property type="match status" value="1"/>
</dbReference>
<evidence type="ECO:0000256" key="4">
    <source>
        <dbReference type="RuleBase" id="RU361161"/>
    </source>
</evidence>
<dbReference type="InterPro" id="IPR036881">
    <property type="entry name" value="Glyco_hydro_3_C_sf"/>
</dbReference>
<keyword evidence="4" id="KW-0326">Glycosidase</keyword>
<reference evidence="6" key="1">
    <citation type="submission" date="2009-08" db="EMBL/GenBank/DDBJ databases">
        <title>The Genome Sequence of Lactobacillus fermentum 28-3-CHN.</title>
        <authorList>
            <consortium name="The Broad Institute Genome Sequencing Platform"/>
            <person name="Ward D."/>
            <person name="Feldgarden M."/>
            <person name="Earl A."/>
            <person name="Young S.K."/>
            <person name="Zeng Q."/>
            <person name="Koehrsen M."/>
            <person name="Alvarado L."/>
            <person name="Berlin A."/>
            <person name="Bochicchio J."/>
            <person name="Borenstein D."/>
            <person name="Chapman S.B."/>
            <person name="Chen Z."/>
            <person name="Engels R."/>
            <person name="Freedman E."/>
            <person name="Gellesch M."/>
            <person name="Goldberg J."/>
            <person name="Griggs A."/>
            <person name="Gujja S."/>
            <person name="Heilman E."/>
            <person name="Heiman D."/>
            <person name="Hepburn T."/>
            <person name="Howarth C."/>
            <person name="Jen D."/>
            <person name="Larson L."/>
            <person name="Lewis B."/>
            <person name="Mehta T."/>
            <person name="Park D."/>
            <person name="Pearson M."/>
            <person name="Roberts A."/>
            <person name="Saif S."/>
            <person name="Shea T."/>
            <person name="Shenoy N."/>
            <person name="Sisk P."/>
            <person name="Stolte C."/>
            <person name="Sykes S."/>
            <person name="Thomson T."/>
            <person name="Walk T."/>
            <person name="White J."/>
            <person name="Yandava C."/>
            <person name="Liu Y."/>
            <person name="Xu Q."/>
            <person name="Haas B."/>
            <person name="Nusbaum C."/>
            <person name="Birren B."/>
        </authorList>
    </citation>
    <scope>NUCLEOTIDE SEQUENCE</scope>
    <source>
        <strain evidence="6">28-3-CHN</strain>
    </source>
</reference>
<dbReference type="HOGENOM" id="CLU_004542_4_1_9"/>
<dbReference type="PROSITE" id="PS00775">
    <property type="entry name" value="GLYCOSYL_HYDROL_F3"/>
    <property type="match status" value="1"/>
</dbReference>
<dbReference type="InterPro" id="IPR001764">
    <property type="entry name" value="Glyco_hydro_3_N"/>
</dbReference>
<sequence>MKGWYLMSKIDIAFVEKLTLEERASLVSGHDFWFTADISGFGRMMMTDGPSGLRKQVEGADALGLNDSVKAVCFPCSALTASTYDDDLLLELGKQIGTAAKSENVGVLLGPGVNIKRSPLAGRNFEYFSEDPLVAGRMGTAYVNGVQSKNVGVSVKHFAANNRENQRFTSSSNIDERTLREIYLAQFERIVKKAKPATLMCSYNKINGVQVSNNQRLLTHILRDEWGFDGLVMSDWGAVVDHIKAIKAGLDLEMPGKGQKSIDEIVTAVKNGTLDEAVLNRAALRVLKLVEKYHSNDNTQRSYDKEAQHKFARKLAGEGMVLLKNDQKQLPLNDEESIAVIGELATNPRYEGSGSSHVNAYRLVTPVEVIPKNATFAQGYRLDGRESQPLLNESIELAKRSDKVVIFIGFPEQMESEGFDKNTIDLPENQNLLINEILKVNNNVTIVLQNGSVVAMPWANDVPAILETYLAGEAVGEATWDVLLGKLNPSGKLAETFPISLKDTPTYKTFGVDSKNENYREGLLVGYRYYDTKEVPVQFPFGHGLSYTTFGYSSLEVKENSDNVDVEFTVTNTGHIAGKEIVQVYVANKVSRIEKPDRELRGFKKISLNPGESKKVKITLDRRSFSWYNVEGSSWEMDNGQYEIQVGSSIIDIKLRKEVCLTIGSDKLSKVTGETYVGELMENASAEQIEIIKEFGLYQKLKELLESEQRAILANVPLQSLEMVGIDGTQIKKMLEKLNN</sequence>
<evidence type="ECO:0000256" key="2">
    <source>
        <dbReference type="ARBA" id="ARBA00022801"/>
    </source>
</evidence>
<dbReference type="Gene3D" id="2.60.40.10">
    <property type="entry name" value="Immunoglobulins"/>
    <property type="match status" value="1"/>
</dbReference>
<keyword evidence="2 4" id="KW-0378">Hydrolase</keyword>
<dbReference type="InterPro" id="IPR036962">
    <property type="entry name" value="Glyco_hydro_3_N_sf"/>
</dbReference>
<dbReference type="AlphaFoldDB" id="D0DRJ3"/>
<dbReference type="GO" id="GO:0005975">
    <property type="term" value="P:carbohydrate metabolic process"/>
    <property type="evidence" value="ECO:0007669"/>
    <property type="project" value="InterPro"/>
</dbReference>
<dbReference type="Gene3D" id="3.40.50.1700">
    <property type="entry name" value="Glycoside hydrolase family 3 C-terminal domain"/>
    <property type="match status" value="1"/>
</dbReference>
<evidence type="ECO:0000256" key="1">
    <source>
        <dbReference type="ARBA" id="ARBA00005336"/>
    </source>
</evidence>
<dbReference type="PANTHER" id="PTHR42715">
    <property type="entry name" value="BETA-GLUCOSIDASE"/>
    <property type="match status" value="1"/>
</dbReference>
<proteinExistence type="inferred from homology"/>
<dbReference type="Gene3D" id="3.20.20.300">
    <property type="entry name" value="Glycoside hydrolase, family 3, N-terminal domain"/>
    <property type="match status" value="1"/>
</dbReference>
<dbReference type="SMART" id="SM01217">
    <property type="entry name" value="Fn3_like"/>
    <property type="match status" value="1"/>
</dbReference>
<dbReference type="PANTHER" id="PTHR42715:SF10">
    <property type="entry name" value="BETA-GLUCOSIDASE"/>
    <property type="match status" value="1"/>
</dbReference>
<dbReference type="Pfam" id="PF01915">
    <property type="entry name" value="Glyco_hydro_3_C"/>
    <property type="match status" value="1"/>
</dbReference>
<dbReference type="InterPro" id="IPR017853">
    <property type="entry name" value="GH"/>
</dbReference>
<dbReference type="InterPro" id="IPR050288">
    <property type="entry name" value="Cellulose_deg_GH3"/>
</dbReference>
<dbReference type="InterPro" id="IPR019800">
    <property type="entry name" value="Glyco_hydro_3_AS"/>
</dbReference>
<dbReference type="GO" id="GO:0008422">
    <property type="term" value="F:beta-glucosidase activity"/>
    <property type="evidence" value="ECO:0007669"/>
    <property type="project" value="UniProtKB-ARBA"/>
</dbReference>
<dbReference type="Pfam" id="PF14310">
    <property type="entry name" value="Fn3-like"/>
    <property type="match status" value="1"/>
</dbReference>
<keyword evidence="3" id="KW-0119">Carbohydrate metabolism</keyword>
<dbReference type="InterPro" id="IPR002772">
    <property type="entry name" value="Glyco_hydro_3_C"/>
</dbReference>
<comment type="similarity">
    <text evidence="1 4">Belongs to the glycosyl hydrolase 3 family.</text>
</comment>
<gene>
    <name evidence="6" type="ORF">HMPREF0513_00207</name>
</gene>
<evidence type="ECO:0000313" key="6">
    <source>
        <dbReference type="EMBL" id="EEX26469.1"/>
    </source>
</evidence>
<name>D0DRJ3_LIMFE</name>
<organism evidence="6">
    <name type="scientific">Limosilactobacillus fermentum 28-3-CHN</name>
    <dbReference type="NCBI Taxonomy" id="575599"/>
    <lineage>
        <taxon>Bacteria</taxon>
        <taxon>Bacillati</taxon>
        <taxon>Bacillota</taxon>
        <taxon>Bacilli</taxon>
        <taxon>Lactobacillales</taxon>
        <taxon>Lactobacillaceae</taxon>
        <taxon>Limosilactobacillus</taxon>
    </lineage>
</organism>
<dbReference type="InterPro" id="IPR026891">
    <property type="entry name" value="Fn3-like"/>
</dbReference>
<evidence type="ECO:0000256" key="3">
    <source>
        <dbReference type="ARBA" id="ARBA00023277"/>
    </source>
</evidence>
<dbReference type="PRINTS" id="PR00133">
    <property type="entry name" value="GLHYDRLASE3"/>
</dbReference>
<accession>D0DRJ3</accession>
<dbReference type="SUPFAM" id="SSF51445">
    <property type="entry name" value="(Trans)glycosidases"/>
    <property type="match status" value="1"/>
</dbReference>
<dbReference type="EMBL" id="GG704699">
    <property type="protein sequence ID" value="EEX26469.1"/>
    <property type="molecule type" value="Genomic_DNA"/>
</dbReference>
<dbReference type="FunFam" id="2.60.40.10:FF:000495">
    <property type="entry name" value="Periplasmic beta-glucosidase"/>
    <property type="match status" value="1"/>
</dbReference>